<dbReference type="GO" id="GO:0005884">
    <property type="term" value="C:actin filament"/>
    <property type="evidence" value="ECO:0007669"/>
    <property type="project" value="TreeGrafter"/>
</dbReference>
<dbReference type="GO" id="GO:0010976">
    <property type="term" value="P:positive regulation of neuron projection development"/>
    <property type="evidence" value="ECO:0007669"/>
    <property type="project" value="TreeGrafter"/>
</dbReference>
<dbReference type="AlphaFoldDB" id="A0A094ZTY2"/>
<dbReference type="GO" id="GO:0030016">
    <property type="term" value="C:myofibril"/>
    <property type="evidence" value="ECO:0007669"/>
    <property type="project" value="TreeGrafter"/>
</dbReference>
<dbReference type="SMART" id="SM00102">
    <property type="entry name" value="ADF"/>
    <property type="match status" value="2"/>
</dbReference>
<dbReference type="SUPFAM" id="SSF55753">
    <property type="entry name" value="Actin depolymerizing proteins"/>
    <property type="match status" value="2"/>
</dbReference>
<dbReference type="InterPro" id="IPR028458">
    <property type="entry name" value="Twinfilin"/>
</dbReference>
<sequence>MTLQSGIHADPYETSKLADCKSLSYRAVKLIIDKEKIVLLMKIPSKGSWEDDFDVAMGKLLDASSPCYVFYRLDSVNSFGSDWIFICYVPESSDVRLKTIYAATKATVLKQFGDNLIKDDITGEMNLRAYKKITESKTAPGPYTEAEIEVAGIHTGEKCDILSETIKVCGTREHITPKQIAEICPEKEGRYHLFRFRYMFEGEEHSATFFIHTISGNQSTVKSRMLYSSCKAALLTRLEREFGITFDRRFEIDEIDELTTQYLMDILYPKQEKKQFIFQKPQGPMGRRPRTHIH</sequence>
<feature type="domain" description="ADF-H" evidence="8">
    <location>
        <begin position="1"/>
        <end position="143"/>
    </location>
</feature>
<comment type="similarity">
    <text evidence="2">Belongs to the actin-binding proteins ADF family. Twinfilin subfamily.</text>
</comment>
<dbReference type="InterPro" id="IPR029006">
    <property type="entry name" value="ADF-H/Gelsolin-like_dom_sf"/>
</dbReference>
<dbReference type="Pfam" id="PF00241">
    <property type="entry name" value="Cofilin_ADF"/>
    <property type="match status" value="2"/>
</dbReference>
<dbReference type="CDD" id="cd11285">
    <property type="entry name" value="ADF_Twf-N_like"/>
    <property type="match status" value="1"/>
</dbReference>
<keyword evidence="4" id="KW-0677">Repeat</keyword>
<dbReference type="EMBL" id="KL250789">
    <property type="protein sequence ID" value="KGB36584.1"/>
    <property type="molecule type" value="Genomic_DNA"/>
</dbReference>
<comment type="subunit">
    <text evidence="7">Interacts with G-actin; ADP-actin form.</text>
</comment>
<evidence type="ECO:0000256" key="2">
    <source>
        <dbReference type="ARBA" id="ARBA00009557"/>
    </source>
</evidence>
<dbReference type="Gene3D" id="3.40.20.10">
    <property type="entry name" value="Severin"/>
    <property type="match status" value="2"/>
</dbReference>
<protein>
    <submittedName>
        <fullName evidence="9">Twinfilin-2-B</fullName>
    </submittedName>
</protein>
<dbReference type="GO" id="GO:0030042">
    <property type="term" value="P:actin filament depolymerization"/>
    <property type="evidence" value="ECO:0007669"/>
    <property type="project" value="TreeGrafter"/>
</dbReference>
<evidence type="ECO:0000256" key="3">
    <source>
        <dbReference type="ARBA" id="ARBA00022490"/>
    </source>
</evidence>
<dbReference type="GO" id="GO:0051016">
    <property type="term" value="P:barbed-end actin filament capping"/>
    <property type="evidence" value="ECO:0007669"/>
    <property type="project" value="TreeGrafter"/>
</dbReference>
<evidence type="ECO:0000256" key="5">
    <source>
        <dbReference type="ARBA" id="ARBA00023203"/>
    </source>
</evidence>
<accession>A0A094ZTY2</accession>
<organism evidence="9">
    <name type="scientific">Schistosoma haematobium</name>
    <name type="common">Blood fluke</name>
    <dbReference type="NCBI Taxonomy" id="6185"/>
    <lineage>
        <taxon>Eukaryota</taxon>
        <taxon>Metazoa</taxon>
        <taxon>Spiralia</taxon>
        <taxon>Lophotrochozoa</taxon>
        <taxon>Platyhelminthes</taxon>
        <taxon>Trematoda</taxon>
        <taxon>Digenea</taxon>
        <taxon>Strigeidida</taxon>
        <taxon>Schistosomatoidea</taxon>
        <taxon>Schistosomatidae</taxon>
        <taxon>Schistosoma</taxon>
    </lineage>
</organism>
<evidence type="ECO:0000256" key="6">
    <source>
        <dbReference type="ARBA" id="ARBA00023212"/>
    </source>
</evidence>
<dbReference type="PANTHER" id="PTHR13759">
    <property type="entry name" value="TWINFILIN"/>
    <property type="match status" value="1"/>
</dbReference>
<evidence type="ECO:0000256" key="4">
    <source>
        <dbReference type="ARBA" id="ARBA00022737"/>
    </source>
</evidence>
<evidence type="ECO:0000313" key="9">
    <source>
        <dbReference type="EMBL" id="KGB36584.1"/>
    </source>
</evidence>
<evidence type="ECO:0000256" key="7">
    <source>
        <dbReference type="ARBA" id="ARBA00038532"/>
    </source>
</evidence>
<keyword evidence="5" id="KW-0009">Actin-binding</keyword>
<dbReference type="PROSITE" id="PS51263">
    <property type="entry name" value="ADF_H"/>
    <property type="match status" value="1"/>
</dbReference>
<name>A0A094ZTY2_SCHHA</name>
<dbReference type="GO" id="GO:0003785">
    <property type="term" value="F:actin monomer binding"/>
    <property type="evidence" value="ECO:0007669"/>
    <property type="project" value="TreeGrafter"/>
</dbReference>
<dbReference type="FunFam" id="3.40.20.10:FF:000042">
    <property type="entry name" value="Actin depolymerizing protein"/>
    <property type="match status" value="1"/>
</dbReference>
<keyword evidence="3" id="KW-0963">Cytoplasm</keyword>
<reference evidence="9" key="1">
    <citation type="journal article" date="2012" name="Nat. Genet.">
        <title>Whole-genome sequence of Schistosoma haematobium.</title>
        <authorList>
            <person name="Young N.D."/>
            <person name="Jex A.R."/>
            <person name="Li B."/>
            <person name="Liu S."/>
            <person name="Yang L."/>
            <person name="Xiong Z."/>
            <person name="Li Y."/>
            <person name="Cantacessi C."/>
            <person name="Hall R.S."/>
            <person name="Xu X."/>
            <person name="Chen F."/>
            <person name="Wu X."/>
            <person name="Zerlotini A."/>
            <person name="Oliveira G."/>
            <person name="Hofmann A."/>
            <person name="Zhang G."/>
            <person name="Fang X."/>
            <person name="Kang Y."/>
            <person name="Campbell B.E."/>
            <person name="Loukas A."/>
            <person name="Ranganathan S."/>
            <person name="Rollinson D."/>
            <person name="Rinaldi G."/>
            <person name="Brindley P.J."/>
            <person name="Yang H."/>
            <person name="Wang J."/>
            <person name="Wang J."/>
            <person name="Gasser R.B."/>
        </authorList>
    </citation>
    <scope>NUCLEOTIDE SEQUENCE [LARGE SCALE GENOMIC DNA]</scope>
</reference>
<dbReference type="STRING" id="6185.A0A094ZTY2"/>
<comment type="subcellular location">
    <subcellularLocation>
        <location evidence="1">Cytoplasm</location>
        <location evidence="1">Cytoskeleton</location>
    </subcellularLocation>
</comment>
<dbReference type="GO" id="GO:0051015">
    <property type="term" value="F:actin filament binding"/>
    <property type="evidence" value="ECO:0007669"/>
    <property type="project" value="TreeGrafter"/>
</dbReference>
<dbReference type="GO" id="GO:0010591">
    <property type="term" value="P:regulation of lamellipodium assembly"/>
    <property type="evidence" value="ECO:0007669"/>
    <property type="project" value="TreeGrafter"/>
</dbReference>
<evidence type="ECO:0000259" key="8">
    <source>
        <dbReference type="PROSITE" id="PS51263"/>
    </source>
</evidence>
<dbReference type="InterPro" id="IPR002108">
    <property type="entry name" value="ADF-H"/>
</dbReference>
<keyword evidence="6" id="KW-0206">Cytoskeleton</keyword>
<evidence type="ECO:0000256" key="1">
    <source>
        <dbReference type="ARBA" id="ARBA00004245"/>
    </source>
</evidence>
<dbReference type="PANTHER" id="PTHR13759:SF1">
    <property type="entry name" value="TWINFILIN"/>
    <property type="match status" value="1"/>
</dbReference>
<gene>
    <name evidence="9" type="ORF">MS3_04892</name>
</gene>
<proteinExistence type="inferred from homology"/>